<dbReference type="EMBL" id="AYXG01000070">
    <property type="protein sequence ID" value="EWC62836.1"/>
    <property type="molecule type" value="Genomic_DNA"/>
</dbReference>
<evidence type="ECO:0008006" key="3">
    <source>
        <dbReference type="Google" id="ProtNLM"/>
    </source>
</evidence>
<dbReference type="Pfam" id="PF19147">
    <property type="entry name" value="DUF5829"/>
    <property type="match status" value="1"/>
</dbReference>
<accession>W7J1M4</accession>
<gene>
    <name evidence="1" type="ORF">UO65_1870</name>
</gene>
<dbReference type="OrthoDB" id="3685154at2"/>
<keyword evidence="2" id="KW-1185">Reference proteome</keyword>
<protein>
    <recommendedName>
        <fullName evidence="3">Glyoxalase-like domain-containing protein</fullName>
    </recommendedName>
</protein>
<proteinExistence type="predicted"/>
<organism evidence="1 2">
    <name type="scientific">Actinokineospora spheciospongiae</name>
    <dbReference type="NCBI Taxonomy" id="909613"/>
    <lineage>
        <taxon>Bacteria</taxon>
        <taxon>Bacillati</taxon>
        <taxon>Actinomycetota</taxon>
        <taxon>Actinomycetes</taxon>
        <taxon>Pseudonocardiales</taxon>
        <taxon>Pseudonocardiaceae</taxon>
        <taxon>Actinokineospora</taxon>
    </lineage>
</organism>
<dbReference type="InterPro" id="IPR043869">
    <property type="entry name" value="DUF5829"/>
</dbReference>
<sequence length="286" mass="30309">MTRAAAAVDNRPVPRLDHVMVLLDAETHRAIEETGFLAERLGRIKVKKADSSVAGQYSTLGIAGRSTLVELFGAEMPGSAPLSGGLVFSFEEPGSSPGARALLDATGTVRHHHDLVRRVVEGHEEPQPWYHLINVDLGAGNPLLLFLNEVTPEYFASLGAVAEPDGAMRRAAYLNAVLGRPADPASLLRDISGVTLLVGADRAAALAAALAPFGWVPTEGVEGTELVGPGLTIGLRVGDWPRERVAEIHLDLEPGAWTDDVPAELVFGPTSRLVFTGPTAATWHFA</sequence>
<dbReference type="RefSeq" id="WP_052020943.1">
    <property type="nucleotide sequence ID" value="NZ_AYXG01000070.1"/>
</dbReference>
<dbReference type="Proteomes" id="UP000019277">
    <property type="component" value="Unassembled WGS sequence"/>
</dbReference>
<dbReference type="STRING" id="909613.UO65_1870"/>
<reference evidence="1 2" key="1">
    <citation type="journal article" date="2014" name="Genome Announc.">
        <title>Draft Genome Sequence of the Antitrypanosomally Active Sponge-Associated Bacterium Actinokineospora sp. Strain EG49.</title>
        <authorList>
            <person name="Harjes J."/>
            <person name="Ryu T."/>
            <person name="Abdelmohsen U.R."/>
            <person name="Moitinho-Silva L."/>
            <person name="Horn H."/>
            <person name="Ravasi T."/>
            <person name="Hentschel U."/>
        </authorList>
    </citation>
    <scope>NUCLEOTIDE SEQUENCE [LARGE SCALE GENOMIC DNA]</scope>
    <source>
        <strain evidence="1 2">EG49</strain>
    </source>
</reference>
<evidence type="ECO:0000313" key="2">
    <source>
        <dbReference type="Proteomes" id="UP000019277"/>
    </source>
</evidence>
<comment type="caution">
    <text evidence="1">The sequence shown here is derived from an EMBL/GenBank/DDBJ whole genome shotgun (WGS) entry which is preliminary data.</text>
</comment>
<evidence type="ECO:0000313" key="1">
    <source>
        <dbReference type="EMBL" id="EWC62836.1"/>
    </source>
</evidence>
<dbReference type="AlphaFoldDB" id="W7J1M4"/>
<name>W7J1M4_9PSEU</name>